<dbReference type="Pfam" id="PF11951">
    <property type="entry name" value="Fungal_trans_2"/>
    <property type="match status" value="1"/>
</dbReference>
<dbReference type="InterPro" id="IPR053157">
    <property type="entry name" value="Sterol_Uptake_Regulator"/>
</dbReference>
<feature type="compositionally biased region" description="Low complexity" evidence="1">
    <location>
        <begin position="80"/>
        <end position="100"/>
    </location>
</feature>
<dbReference type="GO" id="GO:0001228">
    <property type="term" value="F:DNA-binding transcription activator activity, RNA polymerase II-specific"/>
    <property type="evidence" value="ECO:0007669"/>
    <property type="project" value="TreeGrafter"/>
</dbReference>
<dbReference type="InterPro" id="IPR021858">
    <property type="entry name" value="Fun_TF"/>
</dbReference>
<feature type="compositionally biased region" description="Polar residues" evidence="1">
    <location>
        <begin position="1"/>
        <end position="12"/>
    </location>
</feature>
<dbReference type="AlphaFoldDB" id="A0A0W0FHA1"/>
<accession>A0A0W0FHA1</accession>
<dbReference type="PROSITE" id="PS00463">
    <property type="entry name" value="ZN2_CY6_FUNGAL_1"/>
    <property type="match status" value="1"/>
</dbReference>
<dbReference type="Proteomes" id="UP000054988">
    <property type="component" value="Unassembled WGS sequence"/>
</dbReference>
<dbReference type="EMBL" id="LATX01001986">
    <property type="protein sequence ID" value="KTB35669.1"/>
    <property type="molecule type" value="Genomic_DNA"/>
</dbReference>
<protein>
    <recommendedName>
        <fullName evidence="2">Zn(2)-C6 fungal-type domain-containing protein</fullName>
    </recommendedName>
</protein>
<dbReference type="PROSITE" id="PS50048">
    <property type="entry name" value="ZN2_CY6_FUNGAL_2"/>
    <property type="match status" value="1"/>
</dbReference>
<evidence type="ECO:0000313" key="4">
    <source>
        <dbReference type="Proteomes" id="UP000054988"/>
    </source>
</evidence>
<dbReference type="InterPro" id="IPR036864">
    <property type="entry name" value="Zn2-C6_fun-type_DNA-bd_sf"/>
</dbReference>
<evidence type="ECO:0000313" key="3">
    <source>
        <dbReference type="EMBL" id="KTB35669.1"/>
    </source>
</evidence>
<feature type="domain" description="Zn(2)-C6 fungal-type" evidence="2">
    <location>
        <begin position="27"/>
        <end position="57"/>
    </location>
</feature>
<name>A0A0W0FHA1_MONRR</name>
<evidence type="ECO:0000259" key="2">
    <source>
        <dbReference type="PROSITE" id="PS50048"/>
    </source>
</evidence>
<evidence type="ECO:0000256" key="1">
    <source>
        <dbReference type="SAM" id="MobiDB-lite"/>
    </source>
</evidence>
<dbReference type="CDD" id="cd00067">
    <property type="entry name" value="GAL4"/>
    <property type="match status" value="1"/>
</dbReference>
<comment type="caution">
    <text evidence="3">The sequence shown here is derived from an EMBL/GenBank/DDBJ whole genome shotgun (WGS) entry which is preliminary data.</text>
</comment>
<dbReference type="InterPro" id="IPR001138">
    <property type="entry name" value="Zn2Cys6_DnaBD"/>
</dbReference>
<dbReference type="PANTHER" id="PTHR47784">
    <property type="entry name" value="STEROL UPTAKE CONTROL PROTEIN 2"/>
    <property type="match status" value="1"/>
</dbReference>
<dbReference type="SMART" id="SM00066">
    <property type="entry name" value="GAL4"/>
    <property type="match status" value="1"/>
</dbReference>
<feature type="region of interest" description="Disordered" evidence="1">
    <location>
        <begin position="1"/>
        <end position="26"/>
    </location>
</feature>
<sequence>MAETNASGSNVENIVRHIRPHSKSRGGCLQCKKRKVKCDEVQPQCGNCTRRKMECTWQSETKRVASSKQRKTSELTTQQSSELPLILSPSSSSSSTFRNSPLPPSPSSSMPNSLDMTSLKLLHHFSLVTAPTLAYGTSSSIHVAQFVVPRLAFNNPFLMHLLLAASSIHLHTLYHPLGISDEKYLDLAQSHRQRALTLMPADLDPDFGMISLAFLVICKFSDSLSEPPARLSPNDSGFPLILSVIELIRRTVHSADWDFHDEELQAMNWPLRPRANAAYLNNHPVTNGIPIAFPFFLTRIHLPTTEYPNPEEVMDPETSRAYEVAADALCDCWHVCQRPNTELGGMLSWPVRISDMFYRFLIEKRPRALVLLYYYCMVLTRLGHCWWAVGGVEIARNSLGWIGLVLGPRWTECVISPISRELEFSTYR</sequence>
<dbReference type="eggNOG" id="ENOG502SVCF">
    <property type="taxonomic scope" value="Eukaryota"/>
</dbReference>
<dbReference type="Pfam" id="PF00172">
    <property type="entry name" value="Zn_clus"/>
    <property type="match status" value="1"/>
</dbReference>
<feature type="region of interest" description="Disordered" evidence="1">
    <location>
        <begin position="59"/>
        <end position="111"/>
    </location>
</feature>
<reference evidence="3 4" key="1">
    <citation type="submission" date="2015-12" db="EMBL/GenBank/DDBJ databases">
        <title>Draft genome sequence of Moniliophthora roreri, the causal agent of frosty pod rot of cacao.</title>
        <authorList>
            <person name="Aime M.C."/>
            <person name="Diaz-Valderrama J.R."/>
            <person name="Kijpornyongpan T."/>
            <person name="Phillips-Mora W."/>
        </authorList>
    </citation>
    <scope>NUCLEOTIDE SEQUENCE [LARGE SCALE GENOMIC DNA]</scope>
    <source>
        <strain evidence="3 4">MCA 2952</strain>
    </source>
</reference>
<dbReference type="Gene3D" id="4.10.240.10">
    <property type="entry name" value="Zn(2)-C6 fungal-type DNA-binding domain"/>
    <property type="match status" value="1"/>
</dbReference>
<proteinExistence type="predicted"/>
<organism evidence="3 4">
    <name type="scientific">Moniliophthora roreri</name>
    <name type="common">Frosty pod rot fungus</name>
    <name type="synonym">Monilia roreri</name>
    <dbReference type="NCBI Taxonomy" id="221103"/>
    <lineage>
        <taxon>Eukaryota</taxon>
        <taxon>Fungi</taxon>
        <taxon>Dikarya</taxon>
        <taxon>Basidiomycota</taxon>
        <taxon>Agaricomycotina</taxon>
        <taxon>Agaricomycetes</taxon>
        <taxon>Agaricomycetidae</taxon>
        <taxon>Agaricales</taxon>
        <taxon>Marasmiineae</taxon>
        <taxon>Marasmiaceae</taxon>
        <taxon>Moniliophthora</taxon>
    </lineage>
</organism>
<dbReference type="GO" id="GO:0008270">
    <property type="term" value="F:zinc ion binding"/>
    <property type="evidence" value="ECO:0007669"/>
    <property type="project" value="InterPro"/>
</dbReference>
<dbReference type="SUPFAM" id="SSF57701">
    <property type="entry name" value="Zn2/Cys6 DNA-binding domain"/>
    <property type="match status" value="1"/>
</dbReference>
<gene>
    <name evidence="3" type="ORF">WG66_11834</name>
</gene>
<dbReference type="PANTHER" id="PTHR47784:SF5">
    <property type="entry name" value="STEROL UPTAKE CONTROL PROTEIN 2"/>
    <property type="match status" value="1"/>
</dbReference>